<evidence type="ECO:0000313" key="2">
    <source>
        <dbReference type="EMBL" id="UKF26665.1"/>
    </source>
</evidence>
<dbReference type="EMBL" id="CP083439">
    <property type="protein sequence ID" value="UKF26665.1"/>
    <property type="molecule type" value="Genomic_DNA"/>
</dbReference>
<accession>A0ABY3TBG0</accession>
<dbReference type="InterPro" id="IPR011009">
    <property type="entry name" value="Kinase-like_dom_sf"/>
</dbReference>
<dbReference type="PANTHER" id="PTHR21310">
    <property type="entry name" value="AMINOGLYCOSIDE PHOSPHOTRANSFERASE-RELATED-RELATED"/>
    <property type="match status" value="1"/>
</dbReference>
<keyword evidence="3" id="KW-1185">Reference proteome</keyword>
<dbReference type="Gene3D" id="3.90.1200.10">
    <property type="match status" value="1"/>
</dbReference>
<dbReference type="SUPFAM" id="SSF56112">
    <property type="entry name" value="Protein kinase-like (PK-like)"/>
    <property type="match status" value="1"/>
</dbReference>
<dbReference type="Pfam" id="PF01636">
    <property type="entry name" value="APH"/>
    <property type="match status" value="1"/>
</dbReference>
<dbReference type="Proteomes" id="UP001649473">
    <property type="component" value="Chromosome"/>
</dbReference>
<dbReference type="InterPro" id="IPR002575">
    <property type="entry name" value="Aminoglycoside_PTrfase"/>
</dbReference>
<organism evidence="2 3">
    <name type="scientific">Clavibacter seminis</name>
    <dbReference type="NCBI Taxonomy" id="2860285"/>
    <lineage>
        <taxon>Bacteria</taxon>
        <taxon>Bacillati</taxon>
        <taxon>Actinomycetota</taxon>
        <taxon>Actinomycetes</taxon>
        <taxon>Micrococcales</taxon>
        <taxon>Microbacteriaceae</taxon>
        <taxon>Clavibacter</taxon>
    </lineage>
</organism>
<evidence type="ECO:0000259" key="1">
    <source>
        <dbReference type="Pfam" id="PF01636"/>
    </source>
</evidence>
<feature type="domain" description="Aminoglycoside phosphotransferase" evidence="1">
    <location>
        <begin position="12"/>
        <end position="182"/>
    </location>
</feature>
<dbReference type="PANTHER" id="PTHR21310:SF40">
    <property type="entry name" value="AMINOGLYCOSIDE PHOSPHOTRANSFERASE DOMAIN-CONTAINING PROTEIN-RELATED"/>
    <property type="match status" value="1"/>
</dbReference>
<gene>
    <name evidence="2" type="ORF">KYT88_03400</name>
</gene>
<sequence length="225" mass="24234">MKIDADGRRLDREVAAMGLAPLPTPPVLWHRPPVLALACVPGHALGRLGVEATAPAAAWSAAGAEIRRLHDAPLPPWPAKAPADPAVRARLDRECAWLVESGILPAAVVERNHRICEASFRPWQPVFAHGDLQIAHVFVEETTVTGVIDWSEAGPGDPLADLATLTLGHEGRLADVLVGYGADVDPDVIRALWSRRCLTAIRWLVQHGFDPALPGCEVDVLLSRM</sequence>
<protein>
    <submittedName>
        <fullName evidence="2">Phosphotransferase</fullName>
    </submittedName>
</protein>
<proteinExistence type="predicted"/>
<evidence type="ECO:0000313" key="3">
    <source>
        <dbReference type="Proteomes" id="UP001649473"/>
    </source>
</evidence>
<dbReference type="InterPro" id="IPR051678">
    <property type="entry name" value="AGP_Transferase"/>
</dbReference>
<reference evidence="3" key="1">
    <citation type="submission" date="2024-08" db="EMBL/GenBank/DDBJ databases">
        <title>Description of the novel species Clavibacter lycopersicum isolated from tomato seeds.</title>
        <authorList>
            <person name="Arizala E.D."/>
            <person name="Dobhal S."/>
            <person name="Alvarez A."/>
            <person name="Arif M."/>
        </authorList>
    </citation>
    <scope>NUCLEOTIDE SEQUENCE [LARGE SCALE GENOMIC DNA]</scope>
    <source>
        <strain evidence="3">A6099</strain>
    </source>
</reference>
<name>A0ABY3TBG0_9MICO</name>